<keyword evidence="3" id="KW-1185">Reference proteome</keyword>
<organism evidence="2 3">
    <name type="scientific">Shinella pollutisoli</name>
    <dbReference type="NCBI Taxonomy" id="2250594"/>
    <lineage>
        <taxon>Bacteria</taxon>
        <taxon>Pseudomonadati</taxon>
        <taxon>Pseudomonadota</taxon>
        <taxon>Alphaproteobacteria</taxon>
        <taxon>Hyphomicrobiales</taxon>
        <taxon>Rhizobiaceae</taxon>
        <taxon>Shinella</taxon>
    </lineage>
</organism>
<dbReference type="Proteomes" id="UP001595377">
    <property type="component" value="Unassembled WGS sequence"/>
</dbReference>
<evidence type="ECO:0008006" key="4">
    <source>
        <dbReference type="Google" id="ProtNLM"/>
    </source>
</evidence>
<protein>
    <recommendedName>
        <fullName evidence="4">Tail assembly chaperone</fullName>
    </recommendedName>
</protein>
<name>A0ABV7DKE2_9HYPH</name>
<feature type="region of interest" description="Disordered" evidence="1">
    <location>
        <begin position="1"/>
        <end position="37"/>
    </location>
</feature>
<proteinExistence type="predicted"/>
<gene>
    <name evidence="2" type="ORF">ACFOHH_16395</name>
</gene>
<sequence length="160" mass="17586">MKPNTHVTIDLDEDKPGRTADTDIVEEDAKLPAGDLVDPDIVDEDLYPEDRLPDRAVRNRDGSVTLPLLYPQTITSRKDGKIREREYRELVFHRLTGADQRAIAAAGDADMAVVAIGQSTKTNLAVMNKLYDKMDAADITAAGQVLNHFLASGQRTGKRA</sequence>
<evidence type="ECO:0000313" key="2">
    <source>
        <dbReference type="EMBL" id="MFC3074693.1"/>
    </source>
</evidence>
<evidence type="ECO:0000256" key="1">
    <source>
        <dbReference type="SAM" id="MobiDB-lite"/>
    </source>
</evidence>
<evidence type="ECO:0000313" key="3">
    <source>
        <dbReference type="Proteomes" id="UP001595377"/>
    </source>
</evidence>
<comment type="caution">
    <text evidence="2">The sequence shown here is derived from an EMBL/GenBank/DDBJ whole genome shotgun (WGS) entry which is preliminary data.</text>
</comment>
<reference evidence="3" key="1">
    <citation type="journal article" date="2019" name="Int. J. Syst. Evol. Microbiol.">
        <title>The Global Catalogue of Microorganisms (GCM) 10K type strain sequencing project: providing services to taxonomists for standard genome sequencing and annotation.</title>
        <authorList>
            <consortium name="The Broad Institute Genomics Platform"/>
            <consortium name="The Broad Institute Genome Sequencing Center for Infectious Disease"/>
            <person name="Wu L."/>
            <person name="Ma J."/>
        </authorList>
    </citation>
    <scope>NUCLEOTIDE SEQUENCE [LARGE SCALE GENOMIC DNA]</scope>
    <source>
        <strain evidence="3">KCTC 52677</strain>
    </source>
</reference>
<dbReference type="RefSeq" id="WP_257317182.1">
    <property type="nucleotide sequence ID" value="NZ_JANFDG010000026.1"/>
</dbReference>
<dbReference type="EMBL" id="JBHRSP010000025">
    <property type="protein sequence ID" value="MFC3074693.1"/>
    <property type="molecule type" value="Genomic_DNA"/>
</dbReference>
<accession>A0ABV7DKE2</accession>